<protein>
    <submittedName>
        <fullName evidence="2">Pilus assembly protein</fullName>
    </submittedName>
</protein>
<dbReference type="RefSeq" id="WP_174195178.1">
    <property type="nucleotide sequence ID" value="NZ_JABULH010000012.1"/>
</dbReference>
<reference evidence="2 3" key="1">
    <citation type="submission" date="2020-06" db="EMBL/GenBank/DDBJ databases">
        <title>Sphingomonas hominis sp. nov., a member of the Sphingomonas, isolated from the hair of a 22-year-old girl.</title>
        <authorList>
            <person name="Zhang D.-F."/>
            <person name="Cui X.-W."/>
        </authorList>
    </citation>
    <scope>NUCLEOTIDE SEQUENCE [LARGE SCALE GENOMIC DNA]</scope>
    <source>
        <strain evidence="2 3">HHU CXW</strain>
    </source>
</reference>
<sequence length="193" mass="20922">MIEFALIVPLLLLAILGLLELANIALQRQRVSQAALLIADNAGRIGNMGMTGPERVTEDEINDALISADIQQPELNLPDRARVILTSLEANKEGGQWLHWQRCRGALVHKSSWGEENDGEHGKSVTGMGPSGGRITADAEQPVMFVEIAYQVQPLILATYANKTIVETAAMPIRVERDTSSVVAGDAIKSRCK</sequence>
<proteinExistence type="predicted"/>
<accession>A0ABX2JQH4</accession>
<keyword evidence="3" id="KW-1185">Reference proteome</keyword>
<dbReference type="InterPro" id="IPR012495">
    <property type="entry name" value="TadE-like_dom"/>
</dbReference>
<evidence type="ECO:0000313" key="3">
    <source>
        <dbReference type="Proteomes" id="UP000621447"/>
    </source>
</evidence>
<name>A0ABX2JQH4_9SPHN</name>
<gene>
    <name evidence="2" type="ORF">HRV97_16200</name>
</gene>
<evidence type="ECO:0000313" key="2">
    <source>
        <dbReference type="EMBL" id="NTS66692.1"/>
    </source>
</evidence>
<feature type="domain" description="TadE-like" evidence="1">
    <location>
        <begin position="1"/>
        <end position="35"/>
    </location>
</feature>
<dbReference type="Pfam" id="PF07811">
    <property type="entry name" value="TadE"/>
    <property type="match status" value="1"/>
</dbReference>
<organism evidence="2 3">
    <name type="scientific">Sphingomonas hominis</name>
    <dbReference type="NCBI Taxonomy" id="2741495"/>
    <lineage>
        <taxon>Bacteria</taxon>
        <taxon>Pseudomonadati</taxon>
        <taxon>Pseudomonadota</taxon>
        <taxon>Alphaproteobacteria</taxon>
        <taxon>Sphingomonadales</taxon>
        <taxon>Sphingomonadaceae</taxon>
        <taxon>Sphingomonas</taxon>
    </lineage>
</organism>
<dbReference type="Proteomes" id="UP000621447">
    <property type="component" value="Unassembled WGS sequence"/>
</dbReference>
<dbReference type="EMBL" id="JABULH010000012">
    <property type="protein sequence ID" value="NTS66692.1"/>
    <property type="molecule type" value="Genomic_DNA"/>
</dbReference>
<comment type="caution">
    <text evidence="2">The sequence shown here is derived from an EMBL/GenBank/DDBJ whole genome shotgun (WGS) entry which is preliminary data.</text>
</comment>
<evidence type="ECO:0000259" key="1">
    <source>
        <dbReference type="Pfam" id="PF07811"/>
    </source>
</evidence>